<dbReference type="InterPro" id="IPR006680">
    <property type="entry name" value="Amidohydro-rel"/>
</dbReference>
<dbReference type="PANTHER" id="PTHR21240">
    <property type="entry name" value="2-AMINO-3-CARBOXYLMUCONATE-6-SEMIALDEHYDE DECARBOXYLASE"/>
    <property type="match status" value="1"/>
</dbReference>
<dbReference type="GO" id="GO:0001760">
    <property type="term" value="F:aminocarboxymuconate-semialdehyde decarboxylase activity"/>
    <property type="evidence" value="ECO:0007669"/>
    <property type="project" value="UniProtKB-UniRule"/>
</dbReference>
<dbReference type="GO" id="GO:0005829">
    <property type="term" value="C:cytosol"/>
    <property type="evidence" value="ECO:0007669"/>
    <property type="project" value="UniProtKB-UniRule"/>
</dbReference>
<dbReference type="Proteomes" id="UP000053766">
    <property type="component" value="Unassembled WGS sequence"/>
</dbReference>
<dbReference type="GO" id="GO:0019748">
    <property type="term" value="P:secondary metabolic process"/>
    <property type="evidence" value="ECO:0007669"/>
    <property type="project" value="TreeGrafter"/>
</dbReference>
<comment type="subunit">
    <text evidence="3 11">Monomer.</text>
</comment>
<evidence type="ECO:0000259" key="13">
    <source>
        <dbReference type="Pfam" id="PF04909"/>
    </source>
</evidence>
<dbReference type="AlphaFoldDB" id="A0A0D8XYN3"/>
<dbReference type="Gene3D" id="3.20.20.140">
    <property type="entry name" value="Metal-dependent hydrolases"/>
    <property type="match status" value="1"/>
</dbReference>
<reference evidence="14 15" key="1">
    <citation type="submission" date="2013-11" db="EMBL/GenBank/DDBJ databases">
        <title>Draft genome of the bovine lungworm Dictyocaulus viviparus.</title>
        <authorList>
            <person name="Mitreva M."/>
        </authorList>
    </citation>
    <scope>NUCLEOTIDE SEQUENCE [LARGE SCALE GENOMIC DNA]</scope>
    <source>
        <strain evidence="14 15">HannoverDv2000</strain>
    </source>
</reference>
<name>A0A0D8XYN3_DICVI</name>
<protein>
    <recommendedName>
        <fullName evidence="5 11">2-amino-3-carboxymuconate-6-semialdehyde decarboxylase</fullName>
        <ecNumber evidence="4 11">4.1.1.45</ecNumber>
    </recommendedName>
    <alternativeName>
        <fullName evidence="10 11">Picolinate carboxylase</fullName>
    </alternativeName>
</protein>
<dbReference type="UniPathway" id="UPA00270"/>
<dbReference type="InterPro" id="IPR032465">
    <property type="entry name" value="ACMSD"/>
</dbReference>
<evidence type="ECO:0000313" key="14">
    <source>
        <dbReference type="EMBL" id="KJH49600.1"/>
    </source>
</evidence>
<evidence type="ECO:0000256" key="10">
    <source>
        <dbReference type="ARBA" id="ARBA00031120"/>
    </source>
</evidence>
<dbReference type="InterPro" id="IPR032466">
    <property type="entry name" value="Metal_Hydrolase"/>
</dbReference>
<evidence type="ECO:0000256" key="9">
    <source>
        <dbReference type="ARBA" id="ARBA00023239"/>
    </source>
</evidence>
<keyword evidence="6" id="KW-0479">Metal-binding</keyword>
<organism evidence="14 15">
    <name type="scientific">Dictyocaulus viviparus</name>
    <name type="common">Bovine lungworm</name>
    <dbReference type="NCBI Taxonomy" id="29172"/>
    <lineage>
        <taxon>Eukaryota</taxon>
        <taxon>Metazoa</taxon>
        <taxon>Ecdysozoa</taxon>
        <taxon>Nematoda</taxon>
        <taxon>Chromadorea</taxon>
        <taxon>Rhabditida</taxon>
        <taxon>Rhabditina</taxon>
        <taxon>Rhabditomorpha</taxon>
        <taxon>Strongyloidea</taxon>
        <taxon>Metastrongylidae</taxon>
        <taxon>Dictyocaulus</taxon>
    </lineage>
</organism>
<dbReference type="EC" id="4.1.1.45" evidence="4 11"/>
<proteinExistence type="inferred from homology"/>
<dbReference type="GO" id="GO:1904985">
    <property type="term" value="P:negative regulation of quinolinate biosynthetic process"/>
    <property type="evidence" value="ECO:0007669"/>
    <property type="project" value="UniProtKB-UniRule"/>
</dbReference>
<feature type="domain" description="Amidohydrolase-related" evidence="13">
    <location>
        <begin position="26"/>
        <end position="104"/>
    </location>
</feature>
<dbReference type="GO" id="GO:0016787">
    <property type="term" value="F:hydrolase activity"/>
    <property type="evidence" value="ECO:0007669"/>
    <property type="project" value="InterPro"/>
</dbReference>
<evidence type="ECO:0000256" key="1">
    <source>
        <dbReference type="ARBA" id="ARBA00005079"/>
    </source>
</evidence>
<evidence type="ECO:0000256" key="7">
    <source>
        <dbReference type="ARBA" id="ARBA00022793"/>
    </source>
</evidence>
<keyword evidence="7 11" id="KW-0210">Decarboxylase</keyword>
<dbReference type="STRING" id="29172.A0A0D8XYN3"/>
<evidence type="ECO:0000256" key="4">
    <source>
        <dbReference type="ARBA" id="ARBA00012365"/>
    </source>
</evidence>
<evidence type="ECO:0000256" key="2">
    <source>
        <dbReference type="ARBA" id="ARBA00005871"/>
    </source>
</evidence>
<comment type="function">
    <text evidence="11">Converts alpha-amino-beta-carboxymuconate-epsilon-semialdehyde (ACMS) to alpha-aminomuconate semialdehyde (AMS).</text>
</comment>
<comment type="pathway">
    <text evidence="1 11">Secondary metabolite metabolism; quinolate metabolism.</text>
</comment>
<reference evidence="15" key="2">
    <citation type="journal article" date="2016" name="Sci. Rep.">
        <title>Dictyocaulus viviparus genome, variome and transcriptome elucidate lungworm biology and support future intervention.</title>
        <authorList>
            <person name="McNulty S.N."/>
            <person name="Strube C."/>
            <person name="Rosa B.A."/>
            <person name="Martin J.C."/>
            <person name="Tyagi R."/>
            <person name="Choi Y.J."/>
            <person name="Wang Q."/>
            <person name="Hallsworth Pepin K."/>
            <person name="Zhang X."/>
            <person name="Ozersky P."/>
            <person name="Wilson R.K."/>
            <person name="Sternberg P.W."/>
            <person name="Gasser R.B."/>
            <person name="Mitreva M."/>
        </authorList>
    </citation>
    <scope>NUCLEOTIDE SEQUENCE [LARGE SCALE GENOMIC DNA]</scope>
    <source>
        <strain evidence="15">HannoverDv2000</strain>
    </source>
</reference>
<keyword evidence="15" id="KW-1185">Reference proteome</keyword>
<gene>
    <name evidence="14" type="ORF">DICVIV_04267</name>
</gene>
<dbReference type="PANTHER" id="PTHR21240:SF27">
    <property type="entry name" value="2-AMINO-3-CARBOXYMUCONATE-6-SEMIALDEHYDE DECARBOXYLASE"/>
    <property type="match status" value="1"/>
</dbReference>
<comment type="catalytic activity">
    <reaction evidence="11">
        <text>2-amino-3-carboxymuconate 6-semialdehyde + H(+) = 2-aminomuconate 6-semialdehyde + CO2</text>
        <dbReference type="Rhea" id="RHEA:16557"/>
        <dbReference type="ChEBI" id="CHEBI:15378"/>
        <dbReference type="ChEBI" id="CHEBI:16526"/>
        <dbReference type="ChEBI" id="CHEBI:77634"/>
        <dbReference type="ChEBI" id="CHEBI:77803"/>
        <dbReference type="EC" id="4.1.1.45"/>
    </reaction>
</comment>
<sequence>MTTSGVKQSIIYNFEVRPDLCATDCSTNPRELQHSIWADSLVHDPTALHLLVNVFGKDKIVLGTDYPFPLGELEVGKVVEDYEGFTNEDKHQLLWKNAVEMLHLDENSLYSKTSDHRLTYGAMRGTSRIIRVKKDSESSKTKGAAGHVSHQNLCGSDEHAV</sequence>
<dbReference type="Pfam" id="PF04909">
    <property type="entry name" value="Amidohydro_2"/>
    <property type="match status" value="1"/>
</dbReference>
<evidence type="ECO:0000256" key="6">
    <source>
        <dbReference type="ARBA" id="ARBA00022723"/>
    </source>
</evidence>
<accession>A0A0D8XYN3</accession>
<dbReference type="SUPFAM" id="SSF51556">
    <property type="entry name" value="Metallo-dependent hydrolases"/>
    <property type="match status" value="1"/>
</dbReference>
<dbReference type="OrthoDB" id="191270at2759"/>
<dbReference type="EMBL" id="KN716229">
    <property type="protein sequence ID" value="KJH49600.1"/>
    <property type="molecule type" value="Genomic_DNA"/>
</dbReference>
<evidence type="ECO:0000256" key="11">
    <source>
        <dbReference type="RuleBase" id="RU366045"/>
    </source>
</evidence>
<keyword evidence="8" id="KW-0862">Zinc</keyword>
<feature type="region of interest" description="Disordered" evidence="12">
    <location>
        <begin position="134"/>
        <end position="161"/>
    </location>
</feature>
<evidence type="ECO:0000256" key="3">
    <source>
        <dbReference type="ARBA" id="ARBA00011245"/>
    </source>
</evidence>
<evidence type="ECO:0000256" key="12">
    <source>
        <dbReference type="SAM" id="MobiDB-lite"/>
    </source>
</evidence>
<evidence type="ECO:0000256" key="8">
    <source>
        <dbReference type="ARBA" id="ARBA00022833"/>
    </source>
</evidence>
<comment type="similarity">
    <text evidence="2">Belongs to the metallo-dependent hydrolases superfamily. ACMSD family.</text>
</comment>
<evidence type="ECO:0000256" key="5">
    <source>
        <dbReference type="ARBA" id="ARBA00021214"/>
    </source>
</evidence>
<keyword evidence="9 11" id="KW-0456">Lyase</keyword>
<dbReference type="GO" id="GO:0046872">
    <property type="term" value="F:metal ion binding"/>
    <property type="evidence" value="ECO:0007669"/>
    <property type="project" value="UniProtKB-KW"/>
</dbReference>
<evidence type="ECO:0000313" key="15">
    <source>
        <dbReference type="Proteomes" id="UP000053766"/>
    </source>
</evidence>